<reference evidence="1 2" key="1">
    <citation type="submission" date="2021-06" db="EMBL/GenBank/DDBJ databases">
        <authorList>
            <person name="Kallberg Y."/>
            <person name="Tangrot J."/>
            <person name="Rosling A."/>
        </authorList>
    </citation>
    <scope>NUCLEOTIDE SEQUENCE [LARGE SCALE GENOMIC DNA]</scope>
    <source>
        <strain evidence="1 2">120-4 pot B 10/14</strain>
    </source>
</reference>
<comment type="caution">
    <text evidence="1">The sequence shown here is derived from an EMBL/GenBank/DDBJ whole genome shotgun (WGS) entry which is preliminary data.</text>
</comment>
<dbReference type="Proteomes" id="UP000789901">
    <property type="component" value="Unassembled WGS sequence"/>
</dbReference>
<name>A0ABN7WPS9_GIGMA</name>
<sequence length="55" mass="6013">IAQDFLAIPAISITSKQMFSCADCIIDNSCALSDVNTIAALMYQKNWLVAVKKFS</sequence>
<gene>
    <name evidence="1" type="ORF">GMARGA_LOCUS33402</name>
</gene>
<evidence type="ECO:0000313" key="1">
    <source>
        <dbReference type="EMBL" id="CAG8837230.1"/>
    </source>
</evidence>
<organism evidence="1 2">
    <name type="scientific">Gigaspora margarita</name>
    <dbReference type="NCBI Taxonomy" id="4874"/>
    <lineage>
        <taxon>Eukaryota</taxon>
        <taxon>Fungi</taxon>
        <taxon>Fungi incertae sedis</taxon>
        <taxon>Mucoromycota</taxon>
        <taxon>Glomeromycotina</taxon>
        <taxon>Glomeromycetes</taxon>
        <taxon>Diversisporales</taxon>
        <taxon>Gigasporaceae</taxon>
        <taxon>Gigaspora</taxon>
    </lineage>
</organism>
<feature type="non-terminal residue" evidence="1">
    <location>
        <position position="1"/>
    </location>
</feature>
<proteinExistence type="predicted"/>
<protein>
    <submittedName>
        <fullName evidence="1">21679_t:CDS:1</fullName>
    </submittedName>
</protein>
<evidence type="ECO:0000313" key="2">
    <source>
        <dbReference type="Proteomes" id="UP000789901"/>
    </source>
</evidence>
<dbReference type="EMBL" id="CAJVQB010055364">
    <property type="protein sequence ID" value="CAG8837230.1"/>
    <property type="molecule type" value="Genomic_DNA"/>
</dbReference>
<keyword evidence="2" id="KW-1185">Reference proteome</keyword>
<accession>A0ABN7WPS9</accession>